<evidence type="ECO:0000256" key="6">
    <source>
        <dbReference type="ARBA" id="ARBA00022840"/>
    </source>
</evidence>
<dbReference type="PANTHER" id="PTHR24056">
    <property type="entry name" value="CELL DIVISION PROTEIN KINASE"/>
    <property type="match status" value="1"/>
</dbReference>
<dbReference type="GO" id="GO:0005737">
    <property type="term" value="C:cytoplasm"/>
    <property type="evidence" value="ECO:0007669"/>
    <property type="project" value="TreeGrafter"/>
</dbReference>
<accession>A0A915KU45</accession>
<dbReference type="PROSITE" id="PS50011">
    <property type="entry name" value="PROTEIN_KINASE_DOM"/>
    <property type="match status" value="1"/>
</dbReference>
<dbReference type="InterPro" id="IPR050108">
    <property type="entry name" value="CDK"/>
</dbReference>
<evidence type="ECO:0000259" key="7">
    <source>
        <dbReference type="PROSITE" id="PS50011"/>
    </source>
</evidence>
<evidence type="ECO:0000256" key="4">
    <source>
        <dbReference type="ARBA" id="ARBA00022741"/>
    </source>
</evidence>
<dbReference type="SMART" id="SM00220">
    <property type="entry name" value="S_TKc"/>
    <property type="match status" value="1"/>
</dbReference>
<dbReference type="FunFam" id="1.10.510.10:FF:000624">
    <property type="entry name" value="Mitogen-activated protein kinase"/>
    <property type="match status" value="1"/>
</dbReference>
<keyword evidence="2" id="KW-0723">Serine/threonine-protein kinase</keyword>
<comment type="similarity">
    <text evidence="1">Belongs to the protein kinase superfamily. CMGC Ser/Thr protein kinase family. CDC2/CDKX subfamily.</text>
</comment>
<dbReference type="InterPro" id="IPR011009">
    <property type="entry name" value="Kinase-like_dom_sf"/>
</dbReference>
<organism evidence="8 9">
    <name type="scientific">Romanomermis culicivorax</name>
    <name type="common">Nematode worm</name>
    <dbReference type="NCBI Taxonomy" id="13658"/>
    <lineage>
        <taxon>Eukaryota</taxon>
        <taxon>Metazoa</taxon>
        <taxon>Ecdysozoa</taxon>
        <taxon>Nematoda</taxon>
        <taxon>Enoplea</taxon>
        <taxon>Dorylaimia</taxon>
        <taxon>Mermithida</taxon>
        <taxon>Mermithoidea</taxon>
        <taxon>Mermithidae</taxon>
        <taxon>Romanomermis</taxon>
    </lineage>
</organism>
<keyword evidence="5" id="KW-0418">Kinase</keyword>
<dbReference type="Proteomes" id="UP000887565">
    <property type="component" value="Unplaced"/>
</dbReference>
<dbReference type="Pfam" id="PF00069">
    <property type="entry name" value="Pkinase"/>
    <property type="match status" value="1"/>
</dbReference>
<evidence type="ECO:0000256" key="5">
    <source>
        <dbReference type="ARBA" id="ARBA00022777"/>
    </source>
</evidence>
<feature type="domain" description="Protein kinase" evidence="7">
    <location>
        <begin position="30"/>
        <end position="317"/>
    </location>
</feature>
<sequence length="332" mass="38077">MYTLRFLTAIIVPDHNYCCRTGIFGRKDNYETLEKLGEGSYATVYKGRFKCPFTAIREASLLKGLQHANIVSLHDIIYNKEYLIFVFEYVNNIIFVGHPFHQHPIYFIKQKDLGRYLEKYPNGIHPHNAKLYLYQLLRGLAYCHDKKILHRDMKPQNLLISDAGLARAKSVPSHTYSHEVVTLWYRPPDVLLGSTTYSTSLDMWGVGCILAEMIMGNALFPGAKDVFDQLDKIFRIMGTPNESTFKGVEKLPNYLPLRTIKELSVQGFFNQYSARDPLRISPKIDAIQFCGSLLSSFLKMIPATRISASDAMNHAYFCDLPSQIHTLSHKYF</sequence>
<evidence type="ECO:0000256" key="3">
    <source>
        <dbReference type="ARBA" id="ARBA00022679"/>
    </source>
</evidence>
<dbReference type="PROSITE" id="PS00108">
    <property type="entry name" value="PROTEIN_KINASE_ST"/>
    <property type="match status" value="1"/>
</dbReference>
<evidence type="ECO:0000313" key="8">
    <source>
        <dbReference type="Proteomes" id="UP000887565"/>
    </source>
</evidence>
<dbReference type="InterPro" id="IPR008271">
    <property type="entry name" value="Ser/Thr_kinase_AS"/>
</dbReference>
<dbReference type="OMA" id="SCYAGVY"/>
<evidence type="ECO:0000313" key="9">
    <source>
        <dbReference type="WBParaSite" id="nRc.2.0.1.t41113-RA"/>
    </source>
</evidence>
<keyword evidence="6" id="KW-0067">ATP-binding</keyword>
<dbReference type="AlphaFoldDB" id="A0A915KU45"/>
<name>A0A915KU45_ROMCU</name>
<reference evidence="9" key="1">
    <citation type="submission" date="2022-11" db="UniProtKB">
        <authorList>
            <consortium name="WormBaseParasite"/>
        </authorList>
    </citation>
    <scope>IDENTIFICATION</scope>
</reference>
<protein>
    <submittedName>
        <fullName evidence="9">Protein kinase domain-containing protein</fullName>
    </submittedName>
</protein>
<dbReference type="PANTHER" id="PTHR24056:SF246">
    <property type="entry name" value="ECDYSONE-INDUCED PROTEIN 63E, ISOFORM N"/>
    <property type="match status" value="1"/>
</dbReference>
<dbReference type="GO" id="GO:0005634">
    <property type="term" value="C:nucleus"/>
    <property type="evidence" value="ECO:0007669"/>
    <property type="project" value="TreeGrafter"/>
</dbReference>
<keyword evidence="3" id="KW-0808">Transferase</keyword>
<dbReference type="GO" id="GO:0005524">
    <property type="term" value="F:ATP binding"/>
    <property type="evidence" value="ECO:0007669"/>
    <property type="project" value="UniProtKB-KW"/>
</dbReference>
<keyword evidence="8" id="KW-1185">Reference proteome</keyword>
<dbReference type="Gene3D" id="3.30.200.20">
    <property type="entry name" value="Phosphorylase Kinase, domain 1"/>
    <property type="match status" value="1"/>
</dbReference>
<dbReference type="GO" id="GO:0004693">
    <property type="term" value="F:cyclin-dependent protein serine/threonine kinase activity"/>
    <property type="evidence" value="ECO:0007669"/>
    <property type="project" value="TreeGrafter"/>
</dbReference>
<dbReference type="InterPro" id="IPR000719">
    <property type="entry name" value="Prot_kinase_dom"/>
</dbReference>
<evidence type="ECO:0000256" key="2">
    <source>
        <dbReference type="ARBA" id="ARBA00022527"/>
    </source>
</evidence>
<keyword evidence="4" id="KW-0547">Nucleotide-binding</keyword>
<dbReference type="SUPFAM" id="SSF56112">
    <property type="entry name" value="Protein kinase-like (PK-like)"/>
    <property type="match status" value="1"/>
</dbReference>
<proteinExistence type="inferred from homology"/>
<dbReference type="WBParaSite" id="nRc.2.0.1.t41113-RA">
    <property type="protein sequence ID" value="nRc.2.0.1.t41113-RA"/>
    <property type="gene ID" value="nRc.2.0.1.g41113"/>
</dbReference>
<evidence type="ECO:0000256" key="1">
    <source>
        <dbReference type="ARBA" id="ARBA00006485"/>
    </source>
</evidence>
<dbReference type="Gene3D" id="1.10.510.10">
    <property type="entry name" value="Transferase(Phosphotransferase) domain 1"/>
    <property type="match status" value="1"/>
</dbReference>